<keyword evidence="4" id="KW-1185">Reference proteome</keyword>
<protein>
    <submittedName>
        <fullName evidence="3">DEKNAAC100388</fullName>
    </submittedName>
</protein>
<evidence type="ECO:0000313" key="3">
    <source>
        <dbReference type="EMBL" id="VEU19342.1"/>
    </source>
</evidence>
<feature type="transmembrane region" description="Helical" evidence="2">
    <location>
        <begin position="160"/>
        <end position="181"/>
    </location>
</feature>
<feature type="compositionally biased region" description="Basic and acidic residues" evidence="1">
    <location>
        <begin position="426"/>
        <end position="452"/>
    </location>
</feature>
<keyword evidence="2" id="KW-0472">Membrane</keyword>
<dbReference type="Gene3D" id="1.20.1530.20">
    <property type="match status" value="1"/>
</dbReference>
<feature type="region of interest" description="Disordered" evidence="1">
    <location>
        <begin position="413"/>
        <end position="462"/>
    </location>
</feature>
<dbReference type="Pfam" id="PF13593">
    <property type="entry name" value="SBF_like"/>
    <property type="match status" value="1"/>
</dbReference>
<evidence type="ECO:0000256" key="2">
    <source>
        <dbReference type="SAM" id="Phobius"/>
    </source>
</evidence>
<dbReference type="InterPro" id="IPR016833">
    <property type="entry name" value="Put_Na-Bile_cotransptr"/>
</dbReference>
<dbReference type="STRING" id="13370.A0A448YEL6"/>
<keyword evidence="2" id="KW-1133">Transmembrane helix</keyword>
<dbReference type="InParanoid" id="A0A448YEL6"/>
<feature type="transmembrane region" description="Helical" evidence="2">
    <location>
        <begin position="242"/>
        <end position="260"/>
    </location>
</feature>
<gene>
    <name evidence="3" type="ORF">BRENAR_LOCUS79</name>
</gene>
<dbReference type="Proteomes" id="UP000290900">
    <property type="component" value="Unassembled WGS sequence"/>
</dbReference>
<dbReference type="AlphaFoldDB" id="A0A448YEL6"/>
<organism evidence="3 4">
    <name type="scientific">Brettanomyces naardenensis</name>
    <name type="common">Yeast</name>
    <dbReference type="NCBI Taxonomy" id="13370"/>
    <lineage>
        <taxon>Eukaryota</taxon>
        <taxon>Fungi</taxon>
        <taxon>Dikarya</taxon>
        <taxon>Ascomycota</taxon>
        <taxon>Saccharomycotina</taxon>
        <taxon>Pichiomycetes</taxon>
        <taxon>Pichiales</taxon>
        <taxon>Pichiaceae</taxon>
        <taxon>Brettanomyces</taxon>
    </lineage>
</organism>
<dbReference type="PANTHER" id="PTHR18640:SF5">
    <property type="entry name" value="SODIUM_BILE ACID COTRANSPORTER 7"/>
    <property type="match status" value="1"/>
</dbReference>
<dbReference type="InterPro" id="IPR038770">
    <property type="entry name" value="Na+/solute_symporter_sf"/>
</dbReference>
<name>A0A448YEL6_BRENA</name>
<dbReference type="GO" id="GO:0005886">
    <property type="term" value="C:plasma membrane"/>
    <property type="evidence" value="ECO:0007669"/>
    <property type="project" value="TreeGrafter"/>
</dbReference>
<feature type="transmembrane region" description="Helical" evidence="2">
    <location>
        <begin position="63"/>
        <end position="79"/>
    </location>
</feature>
<feature type="transmembrane region" description="Helical" evidence="2">
    <location>
        <begin position="124"/>
        <end position="148"/>
    </location>
</feature>
<evidence type="ECO:0000313" key="4">
    <source>
        <dbReference type="Proteomes" id="UP000290900"/>
    </source>
</evidence>
<dbReference type="FunCoup" id="A0A448YEL6">
    <property type="interactions" value="437"/>
</dbReference>
<dbReference type="EMBL" id="CAACVR010000001">
    <property type="protein sequence ID" value="VEU19342.1"/>
    <property type="molecule type" value="Genomic_DNA"/>
</dbReference>
<dbReference type="OrthoDB" id="188035at2759"/>
<proteinExistence type="predicted"/>
<evidence type="ECO:0000256" key="1">
    <source>
        <dbReference type="SAM" id="MobiDB-lite"/>
    </source>
</evidence>
<reference evidence="3 4" key="1">
    <citation type="submission" date="2018-12" db="EMBL/GenBank/DDBJ databases">
        <authorList>
            <person name="Tiukova I."/>
            <person name="Dainat J."/>
        </authorList>
    </citation>
    <scope>NUCLEOTIDE SEQUENCE [LARGE SCALE GENOMIC DNA]</scope>
</reference>
<feature type="transmembrane region" description="Helical" evidence="2">
    <location>
        <begin position="23"/>
        <end position="43"/>
    </location>
</feature>
<sequence length="462" mass="51835">MSIESRIASLEPKHPRAHKACKILWKIWMGYWFYFTLAVFIIIARWAPNFARSGGLIRGEYSIGYGAVAVIFLGSGLSMKTKDLLKNVFHWRAHLTVMSLEFLITSSIMYGFACAIKAANNPQISLWLLVGIIVTACCPTTVSSNVVMTKKADGNVHLTLCEVFFGNVLGAFITPAMVQLYTRNQWAFANPANGNSVTSVYRSVMKQIGLSVFVPLFVGQALQNLWPKQVKWFYTTFKMGKVGSFMLLLIMFSSFSTAFYQGSFTSVSHASIIMVCFFNFGIYLFFTVICFFMSRPVFLLTFFKKEPTEDSSFLYKWSYKTFRPFYYNRPDTVCVMLCGGAKTAALGVSLVSSQYGSHNPHLGELLVPLVLYQAEQVLAANILTDLMKKWVHAGPEWKEEQLQNQLDHHAEEGDVEDTALQNIPPLKKDAGVPVENSRELDASVESKEEPSKDVSLGSSEEH</sequence>
<accession>A0A448YEL6</accession>
<feature type="transmembrane region" description="Helical" evidence="2">
    <location>
        <begin position="272"/>
        <end position="294"/>
    </location>
</feature>
<feature type="transmembrane region" description="Helical" evidence="2">
    <location>
        <begin position="91"/>
        <end position="112"/>
    </location>
</feature>
<dbReference type="PANTHER" id="PTHR18640">
    <property type="entry name" value="SOLUTE CARRIER FAMILY 10 MEMBER 7"/>
    <property type="match status" value="1"/>
</dbReference>
<keyword evidence="2" id="KW-0812">Transmembrane</keyword>